<dbReference type="Pfam" id="PF14904">
    <property type="entry name" value="FAM86"/>
    <property type="match status" value="1"/>
</dbReference>
<dbReference type="GO" id="GO:0032991">
    <property type="term" value="C:protein-containing complex"/>
    <property type="evidence" value="ECO:0007669"/>
    <property type="project" value="TreeGrafter"/>
</dbReference>
<feature type="domain" description="FAM86 N-terminal" evidence="3">
    <location>
        <begin position="2"/>
        <end position="85"/>
    </location>
</feature>
<dbReference type="RefSeq" id="XP_017888909.1">
    <property type="nucleotide sequence ID" value="XM_018033420.2"/>
</dbReference>
<dbReference type="Gene3D" id="3.40.50.150">
    <property type="entry name" value="Vaccinia Virus protein VP39"/>
    <property type="match status" value="1"/>
</dbReference>
<dbReference type="PANTHER" id="PTHR14614:SF130">
    <property type="entry name" value="PROTEIN-LYSINE N-METHYLTRANSFERASE EEF2KMT"/>
    <property type="match status" value="1"/>
</dbReference>
<dbReference type="InterPro" id="IPR019410">
    <property type="entry name" value="Methyltransf_16"/>
</dbReference>
<comment type="similarity">
    <text evidence="1">Belongs to the class I-like SAM-binding methyltransferase superfamily. EEF2KMT family.</text>
</comment>
<dbReference type="InterPro" id="IPR029426">
    <property type="entry name" value="FAM86_N"/>
</dbReference>
<protein>
    <submittedName>
        <fullName evidence="5">Protein-lysine N-methyltransferase EEF2KMT</fullName>
    </submittedName>
</protein>
<evidence type="ECO:0000313" key="4">
    <source>
        <dbReference type="Proteomes" id="UP000694925"/>
    </source>
</evidence>
<dbReference type="Proteomes" id="UP000694925">
    <property type="component" value="Unplaced"/>
</dbReference>
<gene>
    <name evidence="5" type="primary">LOC108630242</name>
</gene>
<dbReference type="AlphaFoldDB" id="A0AAJ7NCR5"/>
<dbReference type="PANTHER" id="PTHR14614">
    <property type="entry name" value="HEPATOCELLULAR CARCINOMA-ASSOCIATED ANTIGEN"/>
    <property type="match status" value="1"/>
</dbReference>
<dbReference type="Pfam" id="PF10294">
    <property type="entry name" value="Methyltransf_16"/>
    <property type="match status" value="1"/>
</dbReference>
<evidence type="ECO:0000313" key="5">
    <source>
        <dbReference type="RefSeq" id="XP_017888909.1"/>
    </source>
</evidence>
<sequence>MNNFIKHFLSCTPINAINTLMSKEIDSFVDLEKQREILESTVNSDLIKKYPIKKSYQRAFLKWFMNKIEEKDQEIYDGIYTAYCNLVSLTLDESSHYRHFLMGSDCISIKESINIISDGTTGLISWQGAIELAEWCKENRIALSGKIVLELGCGVGLTGLSVIKKCSPKKYIFTDCHKSVLDMVSENVQLNLLHENVRFDSRLRLQLKYNCTDVQVMNLKWEDVDEYVKEKWDVPDVIIGADILYDTDSFYTLISALKTFFSLDSGYAIIAATIRNVDTISQFLHQLEERNLCFEECTIPRQTIQTQLINSPSKIFKIFQGT</sequence>
<dbReference type="GO" id="GO:0016740">
    <property type="term" value="F:transferase activity"/>
    <property type="evidence" value="ECO:0007669"/>
    <property type="project" value="UniProtKB-KW"/>
</dbReference>
<keyword evidence="4" id="KW-1185">Reference proteome</keyword>
<evidence type="ECO:0000259" key="3">
    <source>
        <dbReference type="Pfam" id="PF14904"/>
    </source>
</evidence>
<evidence type="ECO:0000256" key="2">
    <source>
        <dbReference type="ARBA" id="ARBA00022679"/>
    </source>
</evidence>
<dbReference type="InterPro" id="IPR029063">
    <property type="entry name" value="SAM-dependent_MTases_sf"/>
</dbReference>
<dbReference type="KEGG" id="ccal:108630242"/>
<organism evidence="4 5">
    <name type="scientific">Ceratina calcarata</name>
    <dbReference type="NCBI Taxonomy" id="156304"/>
    <lineage>
        <taxon>Eukaryota</taxon>
        <taxon>Metazoa</taxon>
        <taxon>Ecdysozoa</taxon>
        <taxon>Arthropoda</taxon>
        <taxon>Hexapoda</taxon>
        <taxon>Insecta</taxon>
        <taxon>Pterygota</taxon>
        <taxon>Neoptera</taxon>
        <taxon>Endopterygota</taxon>
        <taxon>Hymenoptera</taxon>
        <taxon>Apocrita</taxon>
        <taxon>Aculeata</taxon>
        <taxon>Apoidea</taxon>
        <taxon>Anthophila</taxon>
        <taxon>Apidae</taxon>
        <taxon>Ceratina</taxon>
        <taxon>Zadontomerus</taxon>
    </lineage>
</organism>
<dbReference type="SUPFAM" id="SSF53335">
    <property type="entry name" value="S-adenosyl-L-methionine-dependent methyltransferases"/>
    <property type="match status" value="1"/>
</dbReference>
<keyword evidence="2" id="KW-0808">Transferase</keyword>
<evidence type="ECO:0000256" key="1">
    <source>
        <dbReference type="ARBA" id="ARBA00005511"/>
    </source>
</evidence>
<reference evidence="5" key="1">
    <citation type="submission" date="2025-08" db="UniProtKB">
        <authorList>
            <consortium name="RefSeq"/>
        </authorList>
    </citation>
    <scope>IDENTIFICATION</scope>
    <source>
        <tissue evidence="5">Whole body</tissue>
    </source>
</reference>
<dbReference type="GeneID" id="108630242"/>
<accession>A0AAJ7NCR5</accession>
<proteinExistence type="inferred from homology"/>
<name>A0AAJ7NCR5_9HYME</name>